<dbReference type="CTD" id="163154"/>
<reference evidence="3" key="1">
    <citation type="submission" date="2025-08" db="UniProtKB">
        <authorList>
            <consortium name="RefSeq"/>
        </authorList>
    </citation>
    <scope>IDENTIFICATION</scope>
</reference>
<dbReference type="PANTHER" id="PTHR37871">
    <property type="entry name" value="PROLINE-RICH PROTEIN 22"/>
    <property type="match status" value="1"/>
</dbReference>
<keyword evidence="2" id="KW-1185">Reference proteome</keyword>
<accession>A0A6J0SNU6</accession>
<proteinExistence type="predicted"/>
<sequence>MQQSKIFYPHPETYAPRPLDRPDPQPNRPFPAFVLPENLASIGTPSLYHPGNQEKELFATPPAGFHMAPCGCFFDPRIYRIEWATANFLQPPVYKLSGGPTPQNPYLLDGQKYLKNPIQPGPYPAYPGIGSNPPFVLPFFKAEAPTAPGMDGFVGPPDPGPRFMDPVRFPREGLASSREHKLPGVAPESNRKEPSIEPTGAYEPLEGRQEFGKDLAFQAEEEGPSKECEAVQDLIRNVAMAVVRSKDPSPLGEPGADVTAEGEGSFDLEKAEPDGEPGESFTLPDEVLLEVAMKLFDCSPANSDTEVSLDSLTDGGWSRSSGEDSPKDGGFSGEDSPSDIRSLNLPNELLSFDYSVPEILSTVTSLDYLYDVSAFREETQWDSGPVSLPFAPKSLEPSTGSEEKLKKNKPAAGKPKPALAQGGIGERQE</sequence>
<feature type="region of interest" description="Disordered" evidence="1">
    <location>
        <begin position="173"/>
        <end position="202"/>
    </location>
</feature>
<protein>
    <submittedName>
        <fullName evidence="3">Proline-rich protein 22</fullName>
    </submittedName>
</protein>
<feature type="region of interest" description="Disordered" evidence="1">
    <location>
        <begin position="300"/>
        <end position="343"/>
    </location>
</feature>
<feature type="compositionally biased region" description="Polar residues" evidence="1">
    <location>
        <begin position="300"/>
        <end position="311"/>
    </location>
</feature>
<organism evidence="2 3">
    <name type="scientific">Pogona vitticeps</name>
    <name type="common">central bearded dragon</name>
    <dbReference type="NCBI Taxonomy" id="103695"/>
    <lineage>
        <taxon>Eukaryota</taxon>
        <taxon>Metazoa</taxon>
        <taxon>Chordata</taxon>
        <taxon>Craniata</taxon>
        <taxon>Vertebrata</taxon>
        <taxon>Euteleostomi</taxon>
        <taxon>Lepidosauria</taxon>
        <taxon>Squamata</taxon>
        <taxon>Bifurcata</taxon>
        <taxon>Unidentata</taxon>
        <taxon>Episquamata</taxon>
        <taxon>Toxicofera</taxon>
        <taxon>Iguania</taxon>
        <taxon>Acrodonta</taxon>
        <taxon>Agamidae</taxon>
        <taxon>Amphibolurinae</taxon>
        <taxon>Pogona</taxon>
    </lineage>
</organism>
<dbReference type="GeneID" id="110072463"/>
<dbReference type="Pfam" id="PF15776">
    <property type="entry name" value="PRR22"/>
    <property type="match status" value="1"/>
</dbReference>
<name>A0A6J0SNU6_9SAUR</name>
<feature type="region of interest" description="Disordered" evidence="1">
    <location>
        <begin position="1"/>
        <end position="29"/>
    </location>
</feature>
<gene>
    <name evidence="3" type="primary">PRR22</name>
</gene>
<dbReference type="Proteomes" id="UP001652642">
    <property type="component" value="Chromosome 7"/>
</dbReference>
<feature type="compositionally biased region" description="Low complexity" evidence="1">
    <location>
        <begin position="410"/>
        <end position="421"/>
    </location>
</feature>
<evidence type="ECO:0000313" key="3">
    <source>
        <dbReference type="RefSeq" id="XP_020636518.2"/>
    </source>
</evidence>
<feature type="region of interest" description="Disordered" evidence="1">
    <location>
        <begin position="380"/>
        <end position="429"/>
    </location>
</feature>
<feature type="region of interest" description="Disordered" evidence="1">
    <location>
        <begin position="243"/>
        <end position="283"/>
    </location>
</feature>
<dbReference type="PANTHER" id="PTHR37871:SF1">
    <property type="entry name" value="PROLINE-RICH PROTEIN 22"/>
    <property type="match status" value="1"/>
</dbReference>
<dbReference type="AlphaFoldDB" id="A0A6J0SNU6"/>
<evidence type="ECO:0000256" key="1">
    <source>
        <dbReference type="SAM" id="MobiDB-lite"/>
    </source>
</evidence>
<dbReference type="KEGG" id="pvt:110072463"/>
<dbReference type="InterPro" id="IPR031535">
    <property type="entry name" value="PRR22"/>
</dbReference>
<dbReference type="InParanoid" id="A0A6J0SNU6"/>
<dbReference type="RefSeq" id="XP_020636518.2">
    <property type="nucleotide sequence ID" value="XM_020780859.2"/>
</dbReference>
<evidence type="ECO:0000313" key="2">
    <source>
        <dbReference type="Proteomes" id="UP001652642"/>
    </source>
</evidence>
<dbReference type="OrthoDB" id="9941921at2759"/>